<feature type="compositionally biased region" description="Basic residues" evidence="1">
    <location>
        <begin position="52"/>
        <end position="63"/>
    </location>
</feature>
<gene>
    <name evidence="2" type="ORF">GCM10022403_064630</name>
</gene>
<reference evidence="3" key="1">
    <citation type="journal article" date="2019" name="Int. J. Syst. Evol. Microbiol.">
        <title>The Global Catalogue of Microorganisms (GCM) 10K type strain sequencing project: providing services to taxonomists for standard genome sequencing and annotation.</title>
        <authorList>
            <consortium name="The Broad Institute Genomics Platform"/>
            <consortium name="The Broad Institute Genome Sequencing Center for Infectious Disease"/>
            <person name="Wu L."/>
            <person name="Ma J."/>
        </authorList>
    </citation>
    <scope>NUCLEOTIDE SEQUENCE [LARGE SCALE GENOMIC DNA]</scope>
    <source>
        <strain evidence="3">JCM 17138</strain>
    </source>
</reference>
<sequence>MVSDADARDVRGALGVLVWENLWSDLDDGTDERLAGPAGGGCLDRSGGDPLRRHRVRSGRRRGLLSASGRRYPPAEQYDWESHGKEELAAVRLHIREAMSSVVPAALKNPEFCWFDALTSSVDPEHHF</sequence>
<feature type="region of interest" description="Disordered" evidence="1">
    <location>
        <begin position="33"/>
        <end position="81"/>
    </location>
</feature>
<evidence type="ECO:0000313" key="2">
    <source>
        <dbReference type="EMBL" id="GAA3822198.1"/>
    </source>
</evidence>
<dbReference type="Proteomes" id="UP001501009">
    <property type="component" value="Unassembled WGS sequence"/>
</dbReference>
<keyword evidence="3" id="KW-1185">Reference proteome</keyword>
<evidence type="ECO:0000313" key="3">
    <source>
        <dbReference type="Proteomes" id="UP001501009"/>
    </source>
</evidence>
<evidence type="ECO:0000256" key="1">
    <source>
        <dbReference type="SAM" id="MobiDB-lite"/>
    </source>
</evidence>
<dbReference type="EMBL" id="BAABDE010000025">
    <property type="protein sequence ID" value="GAA3822198.1"/>
    <property type="molecule type" value="Genomic_DNA"/>
</dbReference>
<name>A0ABP7IMD4_9ACTN</name>
<protein>
    <submittedName>
        <fullName evidence="2">Uncharacterized protein</fullName>
    </submittedName>
</protein>
<accession>A0ABP7IMD4</accession>
<proteinExistence type="predicted"/>
<organism evidence="2 3">
    <name type="scientific">Streptomyces coacervatus</name>
    <dbReference type="NCBI Taxonomy" id="647381"/>
    <lineage>
        <taxon>Bacteria</taxon>
        <taxon>Bacillati</taxon>
        <taxon>Actinomycetota</taxon>
        <taxon>Actinomycetes</taxon>
        <taxon>Kitasatosporales</taxon>
        <taxon>Streptomycetaceae</taxon>
        <taxon>Streptomyces</taxon>
    </lineage>
</organism>
<comment type="caution">
    <text evidence="2">The sequence shown here is derived from an EMBL/GenBank/DDBJ whole genome shotgun (WGS) entry which is preliminary data.</text>
</comment>